<dbReference type="PROSITE" id="PS00108">
    <property type="entry name" value="PROTEIN_KINASE_ST"/>
    <property type="match status" value="1"/>
</dbReference>
<dbReference type="InterPro" id="IPR011009">
    <property type="entry name" value="Kinase-like_dom_sf"/>
</dbReference>
<dbReference type="Gene3D" id="1.10.510.10">
    <property type="entry name" value="Transferase(Phosphotransferase) domain 1"/>
    <property type="match status" value="1"/>
</dbReference>
<evidence type="ECO:0000313" key="4">
    <source>
        <dbReference type="Proteomes" id="UP000017559"/>
    </source>
</evidence>
<dbReference type="KEGG" id="mrr:Moror_986"/>
<evidence type="ECO:0000259" key="2">
    <source>
        <dbReference type="PROSITE" id="PS50011"/>
    </source>
</evidence>
<keyword evidence="3" id="KW-0808">Transferase</keyword>
<feature type="domain" description="Protein kinase" evidence="2">
    <location>
        <begin position="1"/>
        <end position="337"/>
    </location>
</feature>
<dbReference type="OrthoDB" id="26722at2759"/>
<dbReference type="InterPro" id="IPR000719">
    <property type="entry name" value="Prot_kinase_dom"/>
</dbReference>
<keyword evidence="3" id="KW-0418">Kinase</keyword>
<dbReference type="GO" id="GO:0004672">
    <property type="term" value="F:protein kinase activity"/>
    <property type="evidence" value="ECO:0007669"/>
    <property type="project" value="InterPro"/>
</dbReference>
<dbReference type="InterPro" id="IPR008271">
    <property type="entry name" value="Ser/Thr_kinase_AS"/>
</dbReference>
<comment type="caution">
    <text evidence="3">The sequence shown here is derived from an EMBL/GenBank/DDBJ whole genome shotgun (WGS) entry which is preliminary data.</text>
</comment>
<gene>
    <name evidence="3" type="ORF">Moror_986</name>
</gene>
<organism evidence="3 4">
    <name type="scientific">Moniliophthora roreri (strain MCA 2997)</name>
    <name type="common">Cocoa frosty pod rot fungus</name>
    <name type="synonym">Crinipellis roreri</name>
    <dbReference type="NCBI Taxonomy" id="1381753"/>
    <lineage>
        <taxon>Eukaryota</taxon>
        <taxon>Fungi</taxon>
        <taxon>Dikarya</taxon>
        <taxon>Basidiomycota</taxon>
        <taxon>Agaricomycotina</taxon>
        <taxon>Agaricomycetes</taxon>
        <taxon>Agaricomycetidae</taxon>
        <taxon>Agaricales</taxon>
        <taxon>Marasmiineae</taxon>
        <taxon>Marasmiaceae</taxon>
        <taxon>Moniliophthora</taxon>
    </lineage>
</organism>
<dbReference type="AlphaFoldDB" id="V2XNV1"/>
<dbReference type="GO" id="GO:0005737">
    <property type="term" value="C:cytoplasm"/>
    <property type="evidence" value="ECO:0007669"/>
    <property type="project" value="TreeGrafter"/>
</dbReference>
<name>V2XNV1_MONRO</name>
<reference evidence="3 4" key="1">
    <citation type="journal article" date="2014" name="BMC Genomics">
        <title>Genome and secretome analysis of the hemibiotrophic fungal pathogen, Moniliophthora roreri, which causes frosty pod rot disease of cacao: mechanisms of the biotrophic and necrotrophic phases.</title>
        <authorList>
            <person name="Meinhardt L.W."/>
            <person name="Costa G.G.L."/>
            <person name="Thomazella D.P.T."/>
            <person name="Teixeira P.J.P.L."/>
            <person name="Carazzolle M.F."/>
            <person name="Schuster S.C."/>
            <person name="Carlson J.E."/>
            <person name="Guiltinan M.J."/>
            <person name="Mieczkowski P."/>
            <person name="Farmer A."/>
            <person name="Ramaraj T."/>
            <person name="Crozier J."/>
            <person name="Davis R.E."/>
            <person name="Shao J."/>
            <person name="Melnick R.L."/>
            <person name="Pereira G.A.G."/>
            <person name="Bailey B.A."/>
        </authorList>
    </citation>
    <scope>NUCLEOTIDE SEQUENCE [LARGE SCALE GENOMIC DNA]</scope>
    <source>
        <strain evidence="3 4">MCA 2997</strain>
    </source>
</reference>
<protein>
    <submittedName>
        <fullName evidence="3">Protein kinase</fullName>
    </submittedName>
</protein>
<evidence type="ECO:0000313" key="3">
    <source>
        <dbReference type="EMBL" id="ESK95432.1"/>
    </source>
</evidence>
<sequence length="452" mass="50870">MLEESTALPEDWFLESWHEMLAALEDANPAPEGDRPGSMTAPGPVEKGNRKDGEPTPLESVDFAGGSIVLEYLEKVLKDNDEYRALQSLLDLFHILSLRSDITLRFRSSILKAMLRLSETSSKYPALLAVGDVQKASDEPLDSGGFCDIYQGLLGSKLVCLKQVKVYRNSDMEAILRIWDIANGLSYLHGRKIVHADLKSDNILLTSHGRACLADFGLSELTDSQVLALSSVRTSPAKGTLRYWAPEIILDRAPYTYQSDVYAFALVCYEVYSSLRPFHGVPDSAVIIEIHHRRRPSRPVNMKLSNEIWSFIESCWDDEPSCRPRSPQLLDALKSAFGGIEGSPAPNWDQLEGRILSRLNRRDFDWTAVKQYLSESASRIRRRQARACINFADGNVVLDLIENILKNDGKYMALFEIDETLAPPSHLFQIVRHRYLMLTIRTDAFFSLLSGD</sequence>
<dbReference type="GO" id="GO:0005524">
    <property type="term" value="F:ATP binding"/>
    <property type="evidence" value="ECO:0007669"/>
    <property type="project" value="InterPro"/>
</dbReference>
<dbReference type="InterPro" id="IPR050167">
    <property type="entry name" value="Ser_Thr_protein_kinase"/>
</dbReference>
<dbReference type="SUPFAM" id="SSF56112">
    <property type="entry name" value="Protein kinase-like (PK-like)"/>
    <property type="match status" value="1"/>
</dbReference>
<dbReference type="GO" id="GO:0007165">
    <property type="term" value="P:signal transduction"/>
    <property type="evidence" value="ECO:0007669"/>
    <property type="project" value="TreeGrafter"/>
</dbReference>
<dbReference type="STRING" id="1381753.V2XNV1"/>
<dbReference type="PANTHER" id="PTHR23257">
    <property type="entry name" value="SERINE-THREONINE PROTEIN KINASE"/>
    <property type="match status" value="1"/>
</dbReference>
<dbReference type="Proteomes" id="UP000017559">
    <property type="component" value="Unassembled WGS sequence"/>
</dbReference>
<dbReference type="HOGENOM" id="CLU_605639_0_0_1"/>
<dbReference type="SMART" id="SM00220">
    <property type="entry name" value="S_TKc"/>
    <property type="match status" value="1"/>
</dbReference>
<evidence type="ECO:0000256" key="1">
    <source>
        <dbReference type="SAM" id="MobiDB-lite"/>
    </source>
</evidence>
<dbReference type="InterPro" id="IPR001245">
    <property type="entry name" value="Ser-Thr/Tyr_kinase_cat_dom"/>
</dbReference>
<proteinExistence type="predicted"/>
<dbReference type="EMBL" id="AWSO01000082">
    <property type="protein sequence ID" value="ESK95432.1"/>
    <property type="molecule type" value="Genomic_DNA"/>
</dbReference>
<feature type="region of interest" description="Disordered" evidence="1">
    <location>
        <begin position="26"/>
        <end position="60"/>
    </location>
</feature>
<keyword evidence="4" id="KW-1185">Reference proteome</keyword>
<dbReference type="Pfam" id="PF07714">
    <property type="entry name" value="PK_Tyr_Ser-Thr"/>
    <property type="match status" value="1"/>
</dbReference>
<accession>V2XNV1</accession>
<dbReference type="PROSITE" id="PS50011">
    <property type="entry name" value="PROTEIN_KINASE_DOM"/>
    <property type="match status" value="1"/>
</dbReference>